<feature type="domain" description="Rhodanese" evidence="3">
    <location>
        <begin position="37"/>
        <end position="134"/>
    </location>
</feature>
<dbReference type="SMART" id="SM00450">
    <property type="entry name" value="RHOD"/>
    <property type="match status" value="2"/>
</dbReference>
<dbReference type="Proteomes" id="UP000006322">
    <property type="component" value="Unassembled WGS sequence"/>
</dbReference>
<dbReference type="STRING" id="1129793.GPLA_3271"/>
<dbReference type="PANTHER" id="PTHR11364:SF27">
    <property type="entry name" value="SULFURTRANSFERASE"/>
    <property type="match status" value="1"/>
</dbReference>
<dbReference type="Gene3D" id="3.40.250.10">
    <property type="entry name" value="Rhodanese-like domain"/>
    <property type="match status" value="2"/>
</dbReference>
<protein>
    <submittedName>
        <fullName evidence="4">Thiosulfate/3-mercaptopyruvate sulfurtransferase</fullName>
    </submittedName>
</protein>
<dbReference type="GO" id="GO:0004792">
    <property type="term" value="F:thiosulfate-cyanide sulfurtransferase activity"/>
    <property type="evidence" value="ECO:0007669"/>
    <property type="project" value="TreeGrafter"/>
</dbReference>
<dbReference type="CDD" id="cd01449">
    <property type="entry name" value="TST_Repeat_2"/>
    <property type="match status" value="1"/>
</dbReference>
<keyword evidence="2" id="KW-0677">Repeat</keyword>
<dbReference type="CDD" id="cd01448">
    <property type="entry name" value="TST_Repeat_1"/>
    <property type="match status" value="1"/>
</dbReference>
<evidence type="ECO:0000313" key="5">
    <source>
        <dbReference type="Proteomes" id="UP000006322"/>
    </source>
</evidence>
<dbReference type="RefSeq" id="WP_007105927.1">
    <property type="nucleotide sequence ID" value="NZ_BAER01000095.1"/>
</dbReference>
<gene>
    <name evidence="4" type="primary">sseA</name>
    <name evidence="4" type="ORF">GPLA_3271</name>
</gene>
<reference evidence="5" key="1">
    <citation type="journal article" date="2014" name="Environ. Microbiol.">
        <title>Comparative genomics of the marine bacterial genus Glaciecola reveals the high degree of genomic diversity and genomic characteristic for cold adaptation.</title>
        <authorList>
            <person name="Qin Q.L."/>
            <person name="Xie B.B."/>
            <person name="Yu Y."/>
            <person name="Shu Y.L."/>
            <person name="Rong J.C."/>
            <person name="Zhang Y.J."/>
            <person name="Zhao D.L."/>
            <person name="Chen X.L."/>
            <person name="Zhang X.Y."/>
            <person name="Chen B."/>
            <person name="Zhou B.C."/>
            <person name="Zhang Y.Z."/>
        </authorList>
    </citation>
    <scope>NUCLEOTIDE SEQUENCE [LARGE SCALE GENOMIC DNA]</scope>
    <source>
        <strain evidence="5">LMG 21857</strain>
    </source>
</reference>
<organism evidence="4 5">
    <name type="scientific">Paraglaciecola polaris LMG 21857</name>
    <dbReference type="NCBI Taxonomy" id="1129793"/>
    <lineage>
        <taxon>Bacteria</taxon>
        <taxon>Pseudomonadati</taxon>
        <taxon>Pseudomonadota</taxon>
        <taxon>Gammaproteobacteria</taxon>
        <taxon>Alteromonadales</taxon>
        <taxon>Alteromonadaceae</taxon>
        <taxon>Paraglaciecola</taxon>
    </lineage>
</organism>
<comment type="caution">
    <text evidence="4">The sequence shown here is derived from an EMBL/GenBank/DDBJ whole genome shotgun (WGS) entry which is preliminary data.</text>
</comment>
<keyword evidence="1 4" id="KW-0808">Transferase</keyword>
<dbReference type="InterPro" id="IPR045078">
    <property type="entry name" value="TST/MPST-like"/>
</dbReference>
<accession>K6ZDI5</accession>
<sequence>MQISSALVSANWLSEHLQDENLMVFMSTMDDIASGKPEATPAGYIPNAQLFDFEHKICDTQSGLPHSMPSPAVFQREVRKLGVNQDSVIVIYDNQGLFSAPRVWWMFKYMGHKRVYVLNGGYPAWQDGALKTTSSLSKATLPGDFVSEPQADLLVDAGQVLAGLNATDRRVIDARSADRFYAKVAEPRPHLRAGHMPNAVNLPFNQCIDNGRLADVHTLRSKFNLLGVNHQHRLIFSCGSGVTACVLALAAHEAGYNHLSVYDGSWSEWGAGNTLPVVAE</sequence>
<proteinExistence type="predicted"/>
<name>K6ZDI5_9ALTE</name>
<keyword evidence="5" id="KW-1185">Reference proteome</keyword>
<dbReference type="Pfam" id="PF00581">
    <property type="entry name" value="Rhodanese"/>
    <property type="match status" value="2"/>
</dbReference>
<dbReference type="PANTHER" id="PTHR11364">
    <property type="entry name" value="THIOSULFATE SULFERTANSFERASE"/>
    <property type="match status" value="1"/>
</dbReference>
<dbReference type="OrthoDB" id="9781034at2"/>
<evidence type="ECO:0000256" key="2">
    <source>
        <dbReference type="ARBA" id="ARBA00022737"/>
    </source>
</evidence>
<dbReference type="PROSITE" id="PS50206">
    <property type="entry name" value="RHODANESE_3"/>
    <property type="match status" value="2"/>
</dbReference>
<evidence type="ECO:0000313" key="4">
    <source>
        <dbReference type="EMBL" id="GAC34161.1"/>
    </source>
</evidence>
<dbReference type="InterPro" id="IPR001763">
    <property type="entry name" value="Rhodanese-like_dom"/>
</dbReference>
<dbReference type="AlphaFoldDB" id="K6ZDI5"/>
<evidence type="ECO:0000259" key="3">
    <source>
        <dbReference type="PROSITE" id="PS50206"/>
    </source>
</evidence>
<evidence type="ECO:0000256" key="1">
    <source>
        <dbReference type="ARBA" id="ARBA00022679"/>
    </source>
</evidence>
<feature type="domain" description="Rhodanese" evidence="3">
    <location>
        <begin position="165"/>
        <end position="278"/>
    </location>
</feature>
<dbReference type="EMBL" id="BAER01000095">
    <property type="protein sequence ID" value="GAC34161.1"/>
    <property type="molecule type" value="Genomic_DNA"/>
</dbReference>
<dbReference type="SUPFAM" id="SSF52821">
    <property type="entry name" value="Rhodanese/Cell cycle control phosphatase"/>
    <property type="match status" value="2"/>
</dbReference>
<keyword evidence="4" id="KW-0670">Pyruvate</keyword>
<dbReference type="InterPro" id="IPR036873">
    <property type="entry name" value="Rhodanese-like_dom_sf"/>
</dbReference>